<gene>
    <name evidence="1" type="ORF">DdX_08172</name>
</gene>
<accession>A0AAD4N2M9</accession>
<sequence>MLRELFVSIINHDEQFDVKEIWEEFKEDMYEEFTHKKYGELNKEQAENMAKLDIENQLNLNRKSLIEFGIALPTEIVTVEEIFNKEEELHKEMENYDNPFAFTQHLTFERLNVLINNDREWMNDDLLYIKKANNEEKKEPLDGLCGIMYRQLSPTKQTLPMRSSSPGDDSQCGDDSSLQHNVGLLHSMNRFLFSCYVMQLRDAIFLIALICPENTTKKLFVCALQVPAMTRNVGMIRHFYTTWDFYTQRISLLNSDSTMYMRKAFLPAVSILSTETIMDFSSSDVDLMVLQHSDGVAL</sequence>
<evidence type="ECO:0000313" key="1">
    <source>
        <dbReference type="EMBL" id="KAI1714901.1"/>
    </source>
</evidence>
<protein>
    <submittedName>
        <fullName evidence="1">Uncharacterized protein</fullName>
    </submittedName>
</protein>
<dbReference type="EMBL" id="JAKKPZ010000012">
    <property type="protein sequence ID" value="KAI1714901.1"/>
    <property type="molecule type" value="Genomic_DNA"/>
</dbReference>
<proteinExistence type="predicted"/>
<reference evidence="1" key="1">
    <citation type="submission" date="2022-01" db="EMBL/GenBank/DDBJ databases">
        <title>Genome Sequence Resource for Two Populations of Ditylenchus destructor, the Migratory Endoparasitic Phytonematode.</title>
        <authorList>
            <person name="Zhang H."/>
            <person name="Lin R."/>
            <person name="Xie B."/>
        </authorList>
    </citation>
    <scope>NUCLEOTIDE SEQUENCE</scope>
    <source>
        <strain evidence="1">BazhouSP</strain>
    </source>
</reference>
<evidence type="ECO:0000313" key="2">
    <source>
        <dbReference type="Proteomes" id="UP001201812"/>
    </source>
</evidence>
<organism evidence="1 2">
    <name type="scientific">Ditylenchus destructor</name>
    <dbReference type="NCBI Taxonomy" id="166010"/>
    <lineage>
        <taxon>Eukaryota</taxon>
        <taxon>Metazoa</taxon>
        <taxon>Ecdysozoa</taxon>
        <taxon>Nematoda</taxon>
        <taxon>Chromadorea</taxon>
        <taxon>Rhabditida</taxon>
        <taxon>Tylenchina</taxon>
        <taxon>Tylenchomorpha</taxon>
        <taxon>Sphaerularioidea</taxon>
        <taxon>Anguinidae</taxon>
        <taxon>Anguininae</taxon>
        <taxon>Ditylenchus</taxon>
    </lineage>
</organism>
<comment type="caution">
    <text evidence="1">The sequence shown here is derived from an EMBL/GenBank/DDBJ whole genome shotgun (WGS) entry which is preliminary data.</text>
</comment>
<keyword evidence="2" id="KW-1185">Reference proteome</keyword>
<name>A0AAD4N2M9_9BILA</name>
<dbReference type="AlphaFoldDB" id="A0AAD4N2M9"/>
<dbReference type="Proteomes" id="UP001201812">
    <property type="component" value="Unassembled WGS sequence"/>
</dbReference>